<evidence type="ECO:0000313" key="2">
    <source>
        <dbReference type="EMBL" id="PLZ84268.1"/>
    </source>
</evidence>
<protein>
    <submittedName>
        <fullName evidence="2">Glycosyltransferase family 2 protein</fullName>
    </submittedName>
</protein>
<name>A0A2N6JW92_FISMU</name>
<keyword evidence="3" id="KW-1185">Reference proteome</keyword>
<dbReference type="EMBL" id="NRQW01000604">
    <property type="protein sequence ID" value="PLZ84268.1"/>
    <property type="molecule type" value="Genomic_DNA"/>
</dbReference>
<dbReference type="GO" id="GO:0016758">
    <property type="term" value="F:hexosyltransferase activity"/>
    <property type="evidence" value="ECO:0007669"/>
    <property type="project" value="UniProtKB-ARBA"/>
</dbReference>
<dbReference type="PANTHER" id="PTHR22916">
    <property type="entry name" value="GLYCOSYLTRANSFERASE"/>
    <property type="match status" value="1"/>
</dbReference>
<dbReference type="Proteomes" id="UP000235036">
    <property type="component" value="Unassembled WGS sequence"/>
</dbReference>
<sequence length="324" mass="37082">MLVSVIISNYNYARYLSAAIESVLAQSYTNFEIIVVDDGSKDNSRDVINQYEQRSPHQVKGIFQENQGQGAAFNTGFAAARGEIIAFLDADDVWKPNKLQRIVEAFQDSNTVGVMHQLESIDAEDRLLDTNYTRGRVPNIELAKLILDTGNAWCYPPTSALAYRRSALAKVMPIDTKTWRLWADGCLVYCTAFLGKIQYLKEVLGSYRLHGKNYHASQQNPVLTSEEQASWQAAMETTNQGVNAFLERINCPARVNLMRNLDYRRSLYYWRGKWSTQEMLAISGIIIRYPFYTPTERVYFLFRFLLKSMGFLMRPQSQLENLSA</sequence>
<evidence type="ECO:0000313" key="3">
    <source>
        <dbReference type="Proteomes" id="UP000235036"/>
    </source>
</evidence>
<evidence type="ECO:0000259" key="1">
    <source>
        <dbReference type="Pfam" id="PF00535"/>
    </source>
</evidence>
<dbReference type="AlphaFoldDB" id="A0A2N6JW92"/>
<dbReference type="PANTHER" id="PTHR22916:SF3">
    <property type="entry name" value="UDP-GLCNAC:BETAGAL BETA-1,3-N-ACETYLGLUCOSAMINYLTRANSFERASE-LIKE PROTEIN 1"/>
    <property type="match status" value="1"/>
</dbReference>
<reference evidence="2 3" key="1">
    <citation type="submission" date="2017-08" db="EMBL/GenBank/DDBJ databases">
        <title>Genomes of Fischerella (Mastigocladus) sp. strains.</title>
        <authorList>
            <person name="Miller S.R."/>
        </authorList>
    </citation>
    <scope>NUCLEOTIDE SEQUENCE [LARGE SCALE GENOMIC DNA]</scope>
    <source>
        <strain evidence="2 3">CCMEE 5323</strain>
    </source>
</reference>
<dbReference type="RefSeq" id="WP_016867121.1">
    <property type="nucleotide sequence ID" value="NZ_CAWNVR010000750.1"/>
</dbReference>
<dbReference type="Pfam" id="PF00535">
    <property type="entry name" value="Glycos_transf_2"/>
    <property type="match status" value="1"/>
</dbReference>
<dbReference type="InterPro" id="IPR001173">
    <property type="entry name" value="Glyco_trans_2-like"/>
</dbReference>
<dbReference type="Gene3D" id="3.90.550.10">
    <property type="entry name" value="Spore Coat Polysaccharide Biosynthesis Protein SpsA, Chain A"/>
    <property type="match status" value="1"/>
</dbReference>
<proteinExistence type="predicted"/>
<dbReference type="SUPFAM" id="SSF53448">
    <property type="entry name" value="Nucleotide-diphospho-sugar transferases"/>
    <property type="match status" value="1"/>
</dbReference>
<organism evidence="2 3">
    <name type="scientific">Fischerella muscicola CCMEE 5323</name>
    <dbReference type="NCBI Taxonomy" id="2019572"/>
    <lineage>
        <taxon>Bacteria</taxon>
        <taxon>Bacillati</taxon>
        <taxon>Cyanobacteriota</taxon>
        <taxon>Cyanophyceae</taxon>
        <taxon>Nostocales</taxon>
        <taxon>Hapalosiphonaceae</taxon>
        <taxon>Fischerella</taxon>
    </lineage>
</organism>
<feature type="domain" description="Glycosyltransferase 2-like" evidence="1">
    <location>
        <begin position="4"/>
        <end position="169"/>
    </location>
</feature>
<accession>A0A2N6JW92</accession>
<comment type="caution">
    <text evidence="2">The sequence shown here is derived from an EMBL/GenBank/DDBJ whole genome shotgun (WGS) entry which is preliminary data.</text>
</comment>
<gene>
    <name evidence="2" type="ORF">CEN44_25355</name>
</gene>
<keyword evidence="2" id="KW-0808">Transferase</keyword>
<dbReference type="InterPro" id="IPR029044">
    <property type="entry name" value="Nucleotide-diphossugar_trans"/>
</dbReference>